<keyword evidence="1" id="KW-0808">Transferase</keyword>
<dbReference type="GO" id="GO:0004674">
    <property type="term" value="F:protein serine/threonine kinase activity"/>
    <property type="evidence" value="ECO:0007669"/>
    <property type="project" value="UniProtKB-KW"/>
</dbReference>
<dbReference type="InterPro" id="IPR003594">
    <property type="entry name" value="HATPase_dom"/>
</dbReference>
<reference evidence="3 4" key="1">
    <citation type="submission" date="2020-08" db="EMBL/GenBank/DDBJ databases">
        <title>Genomic Encyclopedia of Type Strains, Phase III (KMG-III): the genomes of soil and plant-associated and newly described type strains.</title>
        <authorList>
            <person name="Whitman W."/>
        </authorList>
    </citation>
    <scope>NUCLEOTIDE SEQUENCE [LARGE SCALE GENOMIC DNA]</scope>
    <source>
        <strain evidence="3 4">CECT 8840</strain>
    </source>
</reference>
<dbReference type="AlphaFoldDB" id="A0A7W7QSV4"/>
<evidence type="ECO:0000259" key="2">
    <source>
        <dbReference type="Pfam" id="PF13581"/>
    </source>
</evidence>
<keyword evidence="1" id="KW-0723">Serine/threonine-protein kinase</keyword>
<dbReference type="CDD" id="cd16936">
    <property type="entry name" value="HATPase_RsbW-like"/>
    <property type="match status" value="1"/>
</dbReference>
<protein>
    <submittedName>
        <fullName evidence="3">Anti-sigma regulatory factor (Ser/Thr protein kinase)</fullName>
    </submittedName>
</protein>
<dbReference type="Pfam" id="PF13581">
    <property type="entry name" value="HATPase_c_2"/>
    <property type="match status" value="1"/>
</dbReference>
<dbReference type="SUPFAM" id="SSF55874">
    <property type="entry name" value="ATPase domain of HSP90 chaperone/DNA topoisomerase II/histidine kinase"/>
    <property type="match status" value="1"/>
</dbReference>
<name>A0A7W7QSV4_9ACTN</name>
<dbReference type="RefSeq" id="WP_184721157.1">
    <property type="nucleotide sequence ID" value="NZ_JACHJP010000009.1"/>
</dbReference>
<dbReference type="InterPro" id="IPR050267">
    <property type="entry name" value="Anti-sigma-factor_SerPK"/>
</dbReference>
<dbReference type="InterPro" id="IPR036890">
    <property type="entry name" value="HATPase_C_sf"/>
</dbReference>
<keyword evidence="4" id="KW-1185">Reference proteome</keyword>
<sequence>MEEILNAYTARTGCLHIVDPALCILGEKCIPHEARNVASARRFVRDIAIEWNTAETVPETAELLTSEIVTNTIVHGAVNPAAAPPVHITVMREGKLMVVETCDSSNTIPQIRNAAPTATSGRGLTVVKELSHNWGWLPHPNGKSVWFELMAWP</sequence>
<evidence type="ECO:0000313" key="3">
    <source>
        <dbReference type="EMBL" id="MBB4919172.1"/>
    </source>
</evidence>
<dbReference type="PANTHER" id="PTHR35526">
    <property type="entry name" value="ANTI-SIGMA-F FACTOR RSBW-RELATED"/>
    <property type="match status" value="1"/>
</dbReference>
<dbReference type="EMBL" id="JACHJP010000009">
    <property type="protein sequence ID" value="MBB4919172.1"/>
    <property type="molecule type" value="Genomic_DNA"/>
</dbReference>
<evidence type="ECO:0000313" key="4">
    <source>
        <dbReference type="Proteomes" id="UP000552644"/>
    </source>
</evidence>
<organism evidence="3 4">
    <name type="scientific">Streptosporangium saharense</name>
    <dbReference type="NCBI Taxonomy" id="1706840"/>
    <lineage>
        <taxon>Bacteria</taxon>
        <taxon>Bacillati</taxon>
        <taxon>Actinomycetota</taxon>
        <taxon>Actinomycetes</taxon>
        <taxon>Streptosporangiales</taxon>
        <taxon>Streptosporangiaceae</taxon>
        <taxon>Streptosporangium</taxon>
    </lineage>
</organism>
<feature type="domain" description="Histidine kinase/HSP90-like ATPase" evidence="2">
    <location>
        <begin position="31"/>
        <end position="147"/>
    </location>
</feature>
<evidence type="ECO:0000256" key="1">
    <source>
        <dbReference type="ARBA" id="ARBA00022527"/>
    </source>
</evidence>
<dbReference type="PANTHER" id="PTHR35526:SF3">
    <property type="entry name" value="ANTI-SIGMA-F FACTOR RSBW"/>
    <property type="match status" value="1"/>
</dbReference>
<keyword evidence="1" id="KW-0418">Kinase</keyword>
<dbReference type="Proteomes" id="UP000552644">
    <property type="component" value="Unassembled WGS sequence"/>
</dbReference>
<comment type="caution">
    <text evidence="3">The sequence shown here is derived from an EMBL/GenBank/DDBJ whole genome shotgun (WGS) entry which is preliminary data.</text>
</comment>
<proteinExistence type="predicted"/>
<gene>
    <name evidence="3" type="ORF">FHS44_006314</name>
</gene>
<dbReference type="Gene3D" id="3.30.565.10">
    <property type="entry name" value="Histidine kinase-like ATPase, C-terminal domain"/>
    <property type="match status" value="1"/>
</dbReference>
<accession>A0A7W7QSV4</accession>